<evidence type="ECO:0000313" key="1">
    <source>
        <dbReference type="EMBL" id="SFK34023.1"/>
    </source>
</evidence>
<protein>
    <submittedName>
        <fullName evidence="1">Uncharacterized protein</fullName>
    </submittedName>
</protein>
<sequence length="135" mass="16031">MLFDEIYAEITKDKVDVFFKLYADKYGEGVLISIPDNFDDFLYCAFSQHLTVSRVKYRKFINLYVQGSLEVVERLQRVFNFNIYKDFKKNRIDFTESDLICDNVYKHAPVSMFGMLCQSKYNSYFDKNDEPKTSV</sequence>
<name>A0A662ZBK4_9GAMM</name>
<proteinExistence type="predicted"/>
<reference evidence="1 2" key="1">
    <citation type="submission" date="2016-10" db="EMBL/GenBank/DDBJ databases">
        <authorList>
            <person name="Varghese N."/>
            <person name="Submissions S."/>
        </authorList>
    </citation>
    <scope>NUCLEOTIDE SEQUENCE [LARGE SCALE GENOMIC DNA]</scope>
    <source>
        <strain evidence="1 2">22B</strain>
    </source>
</reference>
<organism evidence="1 2">
    <name type="scientific">Succinivibrio dextrinosolvens</name>
    <dbReference type="NCBI Taxonomy" id="83771"/>
    <lineage>
        <taxon>Bacteria</taxon>
        <taxon>Pseudomonadati</taxon>
        <taxon>Pseudomonadota</taxon>
        <taxon>Gammaproteobacteria</taxon>
        <taxon>Aeromonadales</taxon>
        <taxon>Succinivibrionaceae</taxon>
        <taxon>Succinivibrio</taxon>
    </lineage>
</organism>
<dbReference type="RefSeq" id="WP_074841416.1">
    <property type="nucleotide sequence ID" value="NZ_CP047056.1"/>
</dbReference>
<keyword evidence="2" id="KW-1185">Reference proteome</keyword>
<dbReference type="EMBL" id="FOSF01000057">
    <property type="protein sequence ID" value="SFK34023.1"/>
    <property type="molecule type" value="Genomic_DNA"/>
</dbReference>
<dbReference type="AlphaFoldDB" id="A0A662ZBK4"/>
<dbReference type="Proteomes" id="UP000243374">
    <property type="component" value="Unassembled WGS sequence"/>
</dbReference>
<accession>A0A662ZBK4</accession>
<dbReference type="OrthoDB" id="9830101at2"/>
<gene>
    <name evidence="1" type="ORF">SAMN04487865_105711</name>
</gene>
<evidence type="ECO:0000313" key="2">
    <source>
        <dbReference type="Proteomes" id="UP000243374"/>
    </source>
</evidence>